<dbReference type="Proteomes" id="UP000515152">
    <property type="component" value="Chromosome 24"/>
</dbReference>
<feature type="compositionally biased region" description="Polar residues" evidence="1">
    <location>
        <begin position="1266"/>
        <end position="1281"/>
    </location>
</feature>
<feature type="compositionally biased region" description="Polar residues" evidence="1">
    <location>
        <begin position="781"/>
        <end position="796"/>
    </location>
</feature>
<feature type="region of interest" description="Disordered" evidence="1">
    <location>
        <begin position="420"/>
        <end position="439"/>
    </location>
</feature>
<keyword evidence="2" id="KW-1185">Reference proteome</keyword>
<feature type="region of interest" description="Disordered" evidence="1">
    <location>
        <begin position="372"/>
        <end position="398"/>
    </location>
</feature>
<feature type="region of interest" description="Disordered" evidence="1">
    <location>
        <begin position="1252"/>
        <end position="1287"/>
    </location>
</feature>
<feature type="region of interest" description="Disordered" evidence="1">
    <location>
        <begin position="75"/>
        <end position="106"/>
    </location>
</feature>
<feature type="region of interest" description="Disordered" evidence="1">
    <location>
        <begin position="332"/>
        <end position="352"/>
    </location>
</feature>
<evidence type="ECO:0000256" key="1">
    <source>
        <dbReference type="SAM" id="MobiDB-lite"/>
    </source>
</evidence>
<feature type="compositionally biased region" description="Polar residues" evidence="1">
    <location>
        <begin position="1540"/>
        <end position="1555"/>
    </location>
</feature>
<name>A0A8M1K687_CLUHA</name>
<dbReference type="KEGG" id="char:116219056"/>
<evidence type="ECO:0000313" key="3">
    <source>
        <dbReference type="RefSeq" id="XP_042559406.1"/>
    </source>
</evidence>
<dbReference type="OrthoDB" id="10467454at2759"/>
<feature type="compositionally biased region" description="Polar residues" evidence="1">
    <location>
        <begin position="479"/>
        <end position="493"/>
    </location>
</feature>
<feature type="region of interest" description="Disordered" evidence="1">
    <location>
        <begin position="1333"/>
        <end position="1354"/>
    </location>
</feature>
<dbReference type="RefSeq" id="XP_042559406.1">
    <property type="nucleotide sequence ID" value="XM_042703472.1"/>
</dbReference>
<feature type="region of interest" description="Disordered" evidence="1">
    <location>
        <begin position="479"/>
        <end position="526"/>
    </location>
</feature>
<feature type="region of interest" description="Disordered" evidence="1">
    <location>
        <begin position="767"/>
        <end position="798"/>
    </location>
</feature>
<sequence length="1583" mass="171450">MAQSLSGKSSPEESAEKDLCVSELKEKELFVAELQMTKEEFFTLLINLVKHVDLTSMQVVVPALLKMLREMPESFQSASQEHPESSVSGPGGAQDLPGSRPDSPSLTYVEDETDIMVLKNEVLTEIIPKVRSSRLSSTDSSCPSRKRSQSSLLSQLGVTEDDIKESVQDTLSKMHVIGSTTGSAGELINAIVQQIVVSIKASLAEMKRTTGTKSPRAAALRRKSSTDQLVQEVSRKLFEFARAQDRVCMSEREVESSLASTVSEAMTAAIQALESGSDDQETKGKWAKRSLARIKRAVPALMCQCASSNVPMCQCACSTGVISDVEGEKEVKEVRRESQRPEQSIKTVSSEEFHSKAKKAVSDVLIGELKTLHSAPRAPSSDSPGAGSEASSSRPQPVEEAATILIETFVDEMKKVAQSAEYADEPVSPDDHLLSQTPGVSGVKKKETVQLAAAKIYGQVQMTLKDFFKRLPLQQSQRCATTLRTEDPQQSDSLAPDVHSAGDEQEAELPASSRSEQALPVAEAQSPVDIGEVRSVSGCPLTPLQLAACTRNVLKGVVASYLSGPERTSSREQEASPELLAAKSSLLEGVIVQLEDMAGSNSHGCNEDDPSKLTGTDVTGGLSKPCSLTSLRRLSSVEFQMNAFESVTNVLVASVRSYSSLKSYASDIDKDEFRGVPWNDFSSKDVDAVVTEIVNQFVSDIQTHAFLASPSPDPVDACSSEAEPQSWRSKLALSDKPFISSASKMYENLLGKVGKFFAQCSIRCNAPGKQRTDDEHEMDPSLNTNDATTQSNNDTVLANPLSHREDVTNMADLDGCTRDMMSELLTVLDEESAKEDTENRSATVTTDMMVDPSIHRFADGEHSDKSAEKDCSVSLTSITEMIEEFCSESVQMNAVKQVSEVLLHSAINLSRPSSSLQTEHTACQVVKAVVEGVQHILESTSSCVTKDNTCSDIKGDSVPSSQCNERTREDLNIQIWTTIRGMFSTSLRKVKDLFRTSQPLYSKTTCKSYAHAKEVISKALLRIRGSLLKSGDLDSLDNLSFVKEIINNILVNIGEAEDHAGPEQTATDLERPASASSKWSESSSNSSSENFPGVVTVTEGPTEGAAEGQTHTDVSVKDTDGPHACITQQAVASVVKMVKDQIDLENGGNSSLQTQGGGLNSVDNKLEESLSHKAFNSLTDDFVDEIYGLFRSSNRTAARKSASDSVLLELGHCSASKRRLVSQLIHVYSEETVKHYLLPHFNLPSSRGVSQGGLLRPASAPVRCPGNSSSSETPVNGQATTKGPRPPSKVLCDIMGLVIKSMVKDVLSSLEDRLGQPLKPVHENLLGTQSSAASLQEAGSDGHEDATALPFPKSTPVDSDNYAGLVTLLVVRLMMKIEGQGLQSEDMLDKSRQLIDKILYVFDIVSGSSRTDPFPLSVRVHRVFRTIYGDLLGEFGTEEALSKVMDADDASFEKTLVTSITKQLLRMCDEASGAPPTLLNKDVTEDQADSSVPVTNKKCRKGILRFLPRIPKLKIFQKKSKSANMEDSQDSSKDQTKSTVSTVTLRGSPTPSQQRAGGRKSNKCPSLFRRLSAIIRRNSDLSN</sequence>
<feature type="region of interest" description="Disordered" evidence="1">
    <location>
        <begin position="1059"/>
        <end position="1121"/>
    </location>
</feature>
<protein>
    <submittedName>
        <fullName evidence="3">Uncharacterized protein LOC116219056</fullName>
    </submittedName>
</protein>
<feature type="compositionally biased region" description="Polar residues" evidence="1">
    <location>
        <begin position="75"/>
        <end position="88"/>
    </location>
</feature>
<feature type="compositionally biased region" description="Low complexity" evidence="1">
    <location>
        <begin position="1073"/>
        <end position="1090"/>
    </location>
</feature>
<proteinExistence type="predicted"/>
<accession>A0A8M1K687</accession>
<reference evidence="3" key="1">
    <citation type="submission" date="2025-08" db="UniProtKB">
        <authorList>
            <consortium name="RefSeq"/>
        </authorList>
    </citation>
    <scope>IDENTIFICATION</scope>
</reference>
<feature type="region of interest" description="Disordered" evidence="1">
    <location>
        <begin position="1518"/>
        <end position="1569"/>
    </location>
</feature>
<gene>
    <name evidence="3" type="primary">LOC116219056</name>
</gene>
<feature type="region of interest" description="Disordered" evidence="1">
    <location>
        <begin position="1475"/>
        <end position="1494"/>
    </location>
</feature>
<feature type="region of interest" description="Disordered" evidence="1">
    <location>
        <begin position="134"/>
        <end position="153"/>
    </location>
</feature>
<dbReference type="GeneID" id="116219056"/>
<evidence type="ECO:0000313" key="2">
    <source>
        <dbReference type="Proteomes" id="UP000515152"/>
    </source>
</evidence>
<organism evidence="2 3">
    <name type="scientific">Clupea harengus</name>
    <name type="common">Atlantic herring</name>
    <dbReference type="NCBI Taxonomy" id="7950"/>
    <lineage>
        <taxon>Eukaryota</taxon>
        <taxon>Metazoa</taxon>
        <taxon>Chordata</taxon>
        <taxon>Craniata</taxon>
        <taxon>Vertebrata</taxon>
        <taxon>Euteleostomi</taxon>
        <taxon>Actinopterygii</taxon>
        <taxon>Neopterygii</taxon>
        <taxon>Teleostei</taxon>
        <taxon>Clupei</taxon>
        <taxon>Clupeiformes</taxon>
        <taxon>Clupeoidei</taxon>
        <taxon>Clupeidae</taxon>
        <taxon>Clupea</taxon>
    </lineage>
</organism>